<name>A0A7S6UID8_9GAMM</name>
<feature type="compositionally biased region" description="Basic and acidic residues" evidence="1">
    <location>
        <begin position="200"/>
        <end position="220"/>
    </location>
</feature>
<dbReference type="EMBL" id="CP063656">
    <property type="protein sequence ID" value="QOW20891.1"/>
    <property type="molecule type" value="Genomic_DNA"/>
</dbReference>
<dbReference type="KEGG" id="lcic:INQ41_09770"/>
<dbReference type="PANTHER" id="PTHR34351:SF1">
    <property type="entry name" value="SLR1927 PROTEIN"/>
    <property type="match status" value="1"/>
</dbReference>
<reference evidence="3 4" key="1">
    <citation type="submission" date="2020-10" db="EMBL/GenBank/DDBJ databases">
        <title>complete genome sequencing of Lysobacter sp. H21R20.</title>
        <authorList>
            <person name="Bae J.-W."/>
            <person name="Lee S.-Y."/>
        </authorList>
    </citation>
    <scope>NUCLEOTIDE SEQUENCE [LARGE SCALE GENOMIC DNA]</scope>
    <source>
        <strain evidence="3 4">H21R20</strain>
    </source>
</reference>
<dbReference type="PANTHER" id="PTHR34351">
    <property type="entry name" value="SLR1927 PROTEIN-RELATED"/>
    <property type="match status" value="1"/>
</dbReference>
<feature type="region of interest" description="Disordered" evidence="1">
    <location>
        <begin position="186"/>
        <end position="220"/>
    </location>
</feature>
<feature type="transmembrane region" description="Helical" evidence="2">
    <location>
        <begin position="61"/>
        <end position="80"/>
    </location>
</feature>
<keyword evidence="2" id="KW-1133">Transmembrane helix</keyword>
<accession>A0A7S6UID8</accession>
<evidence type="ECO:0000313" key="4">
    <source>
        <dbReference type="Proteomes" id="UP000594059"/>
    </source>
</evidence>
<feature type="transmembrane region" description="Helical" evidence="2">
    <location>
        <begin position="37"/>
        <end position="55"/>
    </location>
</feature>
<protein>
    <submittedName>
        <fullName evidence="3">DUF58 domain-containing protein</fullName>
    </submittedName>
</protein>
<keyword evidence="2" id="KW-0472">Membrane</keyword>
<evidence type="ECO:0000256" key="1">
    <source>
        <dbReference type="SAM" id="MobiDB-lite"/>
    </source>
</evidence>
<sequence>MRKRVHGWALTFTRPRDPEPLPVTFDRRRVYVLPTRFGLFYAVLVATMLLGGLNYNNNPALLLALLLGGTGLASLVAAQLQLSGLAVTAIDAEPVPAGQMMLLHVHAKAADGRVRRGLQVALDPDHEDPALLDLQPGNGQAQLLIPTSQRGWLDLPRLRIATCHPLGLARAWSHVWPQTPLLVYPRPETDGPPLPEGSGEDAKARLHPSGEDPHHLRGYRHGDSRRSIAWKPSARHESLLVREYQQPAGADIVLDWHSVGALPHEARISRLARWVDEAERDGRRYRLTLPAQPAVGPSQGPGHRHDCLRALALMPRG</sequence>
<organism evidence="3 4">
    <name type="scientific">Novilysobacter ciconiae</name>
    <dbReference type="NCBI Taxonomy" id="2781022"/>
    <lineage>
        <taxon>Bacteria</taxon>
        <taxon>Pseudomonadati</taxon>
        <taxon>Pseudomonadota</taxon>
        <taxon>Gammaproteobacteria</taxon>
        <taxon>Lysobacterales</taxon>
        <taxon>Lysobacteraceae</taxon>
        <taxon>Novilysobacter</taxon>
    </lineage>
</organism>
<gene>
    <name evidence="3" type="ORF">INQ41_09770</name>
</gene>
<proteinExistence type="predicted"/>
<evidence type="ECO:0000256" key="2">
    <source>
        <dbReference type="SAM" id="Phobius"/>
    </source>
</evidence>
<keyword evidence="2" id="KW-0812">Transmembrane</keyword>
<dbReference type="AlphaFoldDB" id="A0A7S6UID8"/>
<keyword evidence="4" id="KW-1185">Reference proteome</keyword>
<dbReference type="Proteomes" id="UP000594059">
    <property type="component" value="Chromosome"/>
</dbReference>
<evidence type="ECO:0000313" key="3">
    <source>
        <dbReference type="EMBL" id="QOW20891.1"/>
    </source>
</evidence>